<evidence type="ECO:0000313" key="1">
    <source>
        <dbReference type="EMBL" id="TCZ78802.1"/>
    </source>
</evidence>
<sequence>MERHILVVLAHPDDEAFGVSGFIALNRAQGVPVTYACATLGEMGRNMGMPMIANRETMPLLRLEELKNACAAVDLEDLRLLGYRDKTVEFENREEIADRIGEIIKETNPSLIITFDSKHAVHPDHNAIGAATLLAVSRIPEAERPTVYLKAFSRTCREEMGNPDVVIDVSSVLDKKLNALKAHASQTSTIIKEAEINKNPSVLSMLTKEEYWTYRW</sequence>
<dbReference type="AlphaFoldDB" id="A0A4V2WPC3"/>
<dbReference type="Proteomes" id="UP000295418">
    <property type="component" value="Unassembled WGS sequence"/>
</dbReference>
<proteinExistence type="predicted"/>
<gene>
    <name evidence="1" type="primary">bshB2</name>
    <name evidence="1" type="ORF">E0485_06920</name>
</gene>
<dbReference type="Pfam" id="PF02585">
    <property type="entry name" value="PIG-L"/>
    <property type="match status" value="1"/>
</dbReference>
<dbReference type="EMBL" id="SKFG01000004">
    <property type="protein sequence ID" value="TCZ78802.1"/>
    <property type="molecule type" value="Genomic_DNA"/>
</dbReference>
<dbReference type="SUPFAM" id="SSF102588">
    <property type="entry name" value="LmbE-like"/>
    <property type="match status" value="1"/>
</dbReference>
<dbReference type="PANTHER" id="PTHR12993:SF27">
    <property type="entry name" value="N-ACETYL-ALPHA-D-GLUCOSAMINYL L-MALATE DEACETYLASE 2-RELATED"/>
    <property type="match status" value="1"/>
</dbReference>
<comment type="caution">
    <text evidence="1">The sequence shown here is derived from an EMBL/GenBank/DDBJ whole genome shotgun (WGS) entry which is preliminary data.</text>
</comment>
<name>A0A4V2WPC3_9BACL</name>
<organism evidence="1 2">
    <name type="scientific">Paenibacillus albiflavus</name>
    <dbReference type="NCBI Taxonomy" id="2545760"/>
    <lineage>
        <taxon>Bacteria</taxon>
        <taxon>Bacillati</taxon>
        <taxon>Bacillota</taxon>
        <taxon>Bacilli</taxon>
        <taxon>Bacillales</taxon>
        <taxon>Paenibacillaceae</taxon>
        <taxon>Paenibacillus</taxon>
    </lineage>
</organism>
<dbReference type="NCBIfam" id="TIGR04000">
    <property type="entry name" value="thiol_BshB2"/>
    <property type="match status" value="1"/>
</dbReference>
<dbReference type="OrthoDB" id="9790023at2"/>
<dbReference type="InterPro" id="IPR023841">
    <property type="entry name" value="BshB2"/>
</dbReference>
<dbReference type="PANTHER" id="PTHR12993">
    <property type="entry name" value="N-ACETYLGLUCOSAMINYL-PHOSPHATIDYLINOSITOL DE-N-ACETYLASE-RELATED"/>
    <property type="match status" value="1"/>
</dbReference>
<dbReference type="Gene3D" id="3.40.50.10320">
    <property type="entry name" value="LmbE-like"/>
    <property type="match status" value="1"/>
</dbReference>
<reference evidence="1 2" key="1">
    <citation type="submission" date="2019-03" db="EMBL/GenBank/DDBJ databases">
        <authorList>
            <person name="Kim M.K.M."/>
        </authorList>
    </citation>
    <scope>NUCLEOTIDE SEQUENCE [LARGE SCALE GENOMIC DNA]</scope>
    <source>
        <strain evidence="1 2">18JY21-1</strain>
    </source>
</reference>
<dbReference type="InterPro" id="IPR003737">
    <property type="entry name" value="GlcNAc_PI_deacetylase-related"/>
</dbReference>
<dbReference type="InterPro" id="IPR024078">
    <property type="entry name" value="LmbE-like_dom_sf"/>
</dbReference>
<accession>A0A4V2WPC3</accession>
<keyword evidence="2" id="KW-1185">Reference proteome</keyword>
<dbReference type="GO" id="GO:0016811">
    <property type="term" value="F:hydrolase activity, acting on carbon-nitrogen (but not peptide) bonds, in linear amides"/>
    <property type="evidence" value="ECO:0007669"/>
    <property type="project" value="TreeGrafter"/>
</dbReference>
<evidence type="ECO:0000313" key="2">
    <source>
        <dbReference type="Proteomes" id="UP000295418"/>
    </source>
</evidence>
<dbReference type="RefSeq" id="WP_132417252.1">
    <property type="nucleotide sequence ID" value="NZ_SKFG01000004.1"/>
</dbReference>
<protein>
    <submittedName>
        <fullName evidence="1">Bacillithiol biosynthesis deacetylase BshB2</fullName>
    </submittedName>
</protein>